<dbReference type="EMBL" id="JAATEJ010000024">
    <property type="protein sequence ID" value="NJP46779.1"/>
    <property type="molecule type" value="Genomic_DNA"/>
</dbReference>
<dbReference type="Gene3D" id="3.40.50.2000">
    <property type="entry name" value="Glycogen Phosphorylase B"/>
    <property type="match status" value="1"/>
</dbReference>
<gene>
    <name evidence="3" type="ORF">HCN08_25735</name>
</gene>
<name>A0ABX0ZWV6_9ACTN</name>
<sequence>MSDPEGLPPERAGLLRRQRFRRPAAEPAGRPRQEPPPPSAPRFHVLAMGTAWRSEFGGLNTLNRELCQALAAAGCRVVCVVDHASEPETADAASYGVRLLVSPAGTVARADLPRGFVPEIVIGHGRVTGHLAEAAAAAFPRSRRLHLVHVAPDEIDPFKDVGGADRAGYSAQRTAREVALGRTAYRVVAVGPVLHGRYATEFAPLQAAPVLRLDPGFGDDAQARTPPPGTSWRVLLFGRAEESRLKGLDIAARATALAARRRSGRRARVEFWVRGAPPGTGDELAAKLRDWSGDRDLPVVVREFTTDPAELAADLHRASVVLMPSRSEGFGLAGLEGLLAGVPTLVSAPSGLGRLLAESLPADEAADVVLPVGSDAGRTAEDWARAIEFALLDRDAAFARATALRARLAAHHTWPAAAAGLLRSL</sequence>
<dbReference type="RefSeq" id="WP_167985631.1">
    <property type="nucleotide sequence ID" value="NZ_JAATEJ010000024.1"/>
</dbReference>
<evidence type="ECO:0000313" key="4">
    <source>
        <dbReference type="Proteomes" id="UP000734511"/>
    </source>
</evidence>
<accession>A0ABX0ZWV6</accession>
<dbReference type="Proteomes" id="UP000734511">
    <property type="component" value="Unassembled WGS sequence"/>
</dbReference>
<feature type="region of interest" description="Disordered" evidence="2">
    <location>
        <begin position="1"/>
        <end position="41"/>
    </location>
</feature>
<evidence type="ECO:0000256" key="1">
    <source>
        <dbReference type="ARBA" id="ARBA00021292"/>
    </source>
</evidence>
<reference evidence="3 4" key="1">
    <citation type="submission" date="2020-03" db="EMBL/GenBank/DDBJ databases">
        <title>WGS of actinomycetes isolated from Thailand.</title>
        <authorList>
            <person name="Thawai C."/>
        </authorList>
    </citation>
    <scope>NUCLEOTIDE SEQUENCE [LARGE SCALE GENOMIC DNA]</scope>
    <source>
        <strain evidence="3 4">PRB2-1</strain>
    </source>
</reference>
<dbReference type="PANTHER" id="PTHR12526">
    <property type="entry name" value="GLYCOSYLTRANSFERASE"/>
    <property type="match status" value="1"/>
</dbReference>
<evidence type="ECO:0000256" key="2">
    <source>
        <dbReference type="SAM" id="MobiDB-lite"/>
    </source>
</evidence>
<keyword evidence="4" id="KW-1185">Reference proteome</keyword>
<organism evidence="3 4">
    <name type="scientific">Actinacidiphila epipremni</name>
    <dbReference type="NCBI Taxonomy" id="2053013"/>
    <lineage>
        <taxon>Bacteria</taxon>
        <taxon>Bacillati</taxon>
        <taxon>Actinomycetota</taxon>
        <taxon>Actinomycetes</taxon>
        <taxon>Kitasatosporales</taxon>
        <taxon>Streptomycetaceae</taxon>
        <taxon>Actinacidiphila</taxon>
    </lineage>
</organism>
<comment type="caution">
    <text evidence="3">The sequence shown here is derived from an EMBL/GenBank/DDBJ whole genome shotgun (WGS) entry which is preliminary data.</text>
</comment>
<dbReference type="SUPFAM" id="SSF53756">
    <property type="entry name" value="UDP-Glycosyltransferase/glycogen phosphorylase"/>
    <property type="match status" value="1"/>
</dbReference>
<dbReference type="Pfam" id="PF20706">
    <property type="entry name" value="GT4-conflict"/>
    <property type="match status" value="1"/>
</dbReference>
<dbReference type="PANTHER" id="PTHR12526:SF638">
    <property type="entry name" value="SPORE COAT PROTEIN SA"/>
    <property type="match status" value="1"/>
</dbReference>
<proteinExistence type="predicted"/>
<protein>
    <recommendedName>
        <fullName evidence="1">D-inositol 3-phosphate glycosyltransferase</fullName>
    </recommendedName>
</protein>
<evidence type="ECO:0000313" key="3">
    <source>
        <dbReference type="EMBL" id="NJP46779.1"/>
    </source>
</evidence>